<comment type="caution">
    <text evidence="2">The sequence shown here is derived from an EMBL/GenBank/DDBJ whole genome shotgun (WGS) entry which is preliminary data.</text>
</comment>
<feature type="non-terminal residue" evidence="2">
    <location>
        <position position="1"/>
    </location>
</feature>
<dbReference type="Proteomes" id="UP001153555">
    <property type="component" value="Unassembled WGS sequence"/>
</dbReference>
<keyword evidence="1" id="KW-1133">Transmembrane helix</keyword>
<keyword evidence="1" id="KW-0812">Transmembrane</keyword>
<sequence>PWSMNHLFSITFFMGMGFSVLCVWTLGWHKNKMIIIIFKGQNCFSFFLRETSHRRTQRTTKYCNRKTIFLLFSYLHLTNFNATFFSCWFGYNCVVHYFTLLNSKKQQNNIKTKK</sequence>
<evidence type="ECO:0000313" key="3">
    <source>
        <dbReference type="Proteomes" id="UP001153555"/>
    </source>
</evidence>
<keyword evidence="3" id="KW-1185">Reference proteome</keyword>
<evidence type="ECO:0000313" key="2">
    <source>
        <dbReference type="EMBL" id="CAA0833360.1"/>
    </source>
</evidence>
<dbReference type="EMBL" id="CACSLK010027839">
    <property type="protein sequence ID" value="CAA0833360.1"/>
    <property type="molecule type" value="Genomic_DNA"/>
</dbReference>
<evidence type="ECO:0000256" key="1">
    <source>
        <dbReference type="SAM" id="Phobius"/>
    </source>
</evidence>
<feature type="transmembrane region" description="Helical" evidence="1">
    <location>
        <begin position="6"/>
        <end position="26"/>
    </location>
</feature>
<feature type="non-terminal residue" evidence="2">
    <location>
        <position position="114"/>
    </location>
</feature>
<name>A0A9N7NM94_STRHE</name>
<proteinExistence type="predicted"/>
<feature type="transmembrane region" description="Helical" evidence="1">
    <location>
        <begin position="68"/>
        <end position="91"/>
    </location>
</feature>
<gene>
    <name evidence="2" type="ORF">SHERM_28623</name>
</gene>
<protein>
    <submittedName>
        <fullName evidence="2">Uncharacterized protein</fullName>
    </submittedName>
</protein>
<dbReference type="AlphaFoldDB" id="A0A9N7NM94"/>
<keyword evidence="1" id="KW-0472">Membrane</keyword>
<organism evidence="2 3">
    <name type="scientific">Striga hermonthica</name>
    <name type="common">Purple witchweed</name>
    <name type="synonym">Buchnera hermonthica</name>
    <dbReference type="NCBI Taxonomy" id="68872"/>
    <lineage>
        <taxon>Eukaryota</taxon>
        <taxon>Viridiplantae</taxon>
        <taxon>Streptophyta</taxon>
        <taxon>Embryophyta</taxon>
        <taxon>Tracheophyta</taxon>
        <taxon>Spermatophyta</taxon>
        <taxon>Magnoliopsida</taxon>
        <taxon>eudicotyledons</taxon>
        <taxon>Gunneridae</taxon>
        <taxon>Pentapetalae</taxon>
        <taxon>asterids</taxon>
        <taxon>lamiids</taxon>
        <taxon>Lamiales</taxon>
        <taxon>Orobanchaceae</taxon>
        <taxon>Buchnereae</taxon>
        <taxon>Striga</taxon>
    </lineage>
</organism>
<reference evidence="2" key="1">
    <citation type="submission" date="2019-12" db="EMBL/GenBank/DDBJ databases">
        <authorList>
            <person name="Scholes J."/>
        </authorList>
    </citation>
    <scope>NUCLEOTIDE SEQUENCE</scope>
</reference>
<accession>A0A9N7NM94</accession>